<sequence>MNYSDEKQVKLNNLDFAASGHFTCTIAIERPIYTKESAPVELTVIEKQREDPKIVVRKAAYTVGEVLELNCTSEPARPTPAVTWLLNGKEVSRLFLRRKLFREGSRSVYTSRDGH</sequence>
<evidence type="ECO:0000259" key="2">
    <source>
        <dbReference type="PROSITE" id="PS50835"/>
    </source>
</evidence>
<dbReference type="PROSITE" id="PS50835">
    <property type="entry name" value="IG_LIKE"/>
    <property type="match status" value="1"/>
</dbReference>
<dbReference type="EMBL" id="JARGDH010000001">
    <property type="protein sequence ID" value="KAL0280496.1"/>
    <property type="molecule type" value="Genomic_DNA"/>
</dbReference>
<accession>A0AAW2IFI4</accession>
<dbReference type="InterPro" id="IPR013783">
    <property type="entry name" value="Ig-like_fold"/>
</dbReference>
<dbReference type="InterPro" id="IPR036179">
    <property type="entry name" value="Ig-like_dom_sf"/>
</dbReference>
<feature type="domain" description="Ig-like" evidence="2">
    <location>
        <begin position="52"/>
        <end position="115"/>
    </location>
</feature>
<comment type="caution">
    <text evidence="3">The sequence shown here is derived from an EMBL/GenBank/DDBJ whole genome shotgun (WGS) entry which is preliminary data.</text>
</comment>
<dbReference type="InterPro" id="IPR007110">
    <property type="entry name" value="Ig-like_dom"/>
</dbReference>
<keyword evidence="1" id="KW-1015">Disulfide bond</keyword>
<dbReference type="Pfam" id="PF08205">
    <property type="entry name" value="C2-set_2"/>
    <property type="match status" value="1"/>
</dbReference>
<organism evidence="3">
    <name type="scientific">Menopon gallinae</name>
    <name type="common">poultry shaft louse</name>
    <dbReference type="NCBI Taxonomy" id="328185"/>
    <lineage>
        <taxon>Eukaryota</taxon>
        <taxon>Metazoa</taxon>
        <taxon>Ecdysozoa</taxon>
        <taxon>Arthropoda</taxon>
        <taxon>Hexapoda</taxon>
        <taxon>Insecta</taxon>
        <taxon>Pterygota</taxon>
        <taxon>Neoptera</taxon>
        <taxon>Paraneoptera</taxon>
        <taxon>Psocodea</taxon>
        <taxon>Troctomorpha</taxon>
        <taxon>Phthiraptera</taxon>
        <taxon>Amblycera</taxon>
        <taxon>Menoponidae</taxon>
        <taxon>Menopon</taxon>
    </lineage>
</organism>
<proteinExistence type="predicted"/>
<dbReference type="InterPro" id="IPR013162">
    <property type="entry name" value="CD80_C2-set"/>
</dbReference>
<dbReference type="Gene3D" id="2.60.40.10">
    <property type="entry name" value="Immunoglobulins"/>
    <property type="match status" value="1"/>
</dbReference>
<dbReference type="SUPFAM" id="SSF48726">
    <property type="entry name" value="Immunoglobulin"/>
    <property type="match status" value="1"/>
</dbReference>
<name>A0AAW2IFI4_9NEOP</name>
<dbReference type="PANTHER" id="PTHR21261">
    <property type="entry name" value="BEAT PROTEIN"/>
    <property type="match status" value="1"/>
</dbReference>
<dbReference type="AlphaFoldDB" id="A0AAW2IFI4"/>
<gene>
    <name evidence="3" type="ORF">PYX00_001766</name>
</gene>
<protein>
    <recommendedName>
        <fullName evidence="2">Ig-like domain-containing protein</fullName>
    </recommendedName>
</protein>
<evidence type="ECO:0000256" key="1">
    <source>
        <dbReference type="ARBA" id="ARBA00023157"/>
    </source>
</evidence>
<evidence type="ECO:0000313" key="3">
    <source>
        <dbReference type="EMBL" id="KAL0280496.1"/>
    </source>
</evidence>
<reference evidence="3" key="1">
    <citation type="journal article" date="2024" name="Gigascience">
        <title>Chromosome-level genome of the poultry shaft louse Menopon gallinae provides insight into the host-switching and adaptive evolution of parasitic lice.</title>
        <authorList>
            <person name="Xu Y."/>
            <person name="Ma L."/>
            <person name="Liu S."/>
            <person name="Liang Y."/>
            <person name="Liu Q."/>
            <person name="He Z."/>
            <person name="Tian L."/>
            <person name="Duan Y."/>
            <person name="Cai W."/>
            <person name="Li H."/>
            <person name="Song F."/>
        </authorList>
    </citation>
    <scope>NUCLEOTIDE SEQUENCE</scope>
    <source>
        <strain evidence="3">Cailab_2023a</strain>
    </source>
</reference>
<dbReference type="PANTHER" id="PTHR21261:SF3">
    <property type="entry name" value="BEATEN PATH VII"/>
    <property type="match status" value="1"/>
</dbReference>